<comment type="caution">
    <text evidence="1">The sequence shown here is derived from an EMBL/GenBank/DDBJ whole genome shotgun (WGS) entry which is preliminary data.</text>
</comment>
<evidence type="ECO:0000313" key="1">
    <source>
        <dbReference type="EMBL" id="MCZ7940688.1"/>
    </source>
</evidence>
<name>A0A9X3R251_9HYPH</name>
<dbReference type="EMBL" id="JAPZLR010000034">
    <property type="protein sequence ID" value="MCZ7940688.1"/>
    <property type="molecule type" value="Genomic_DNA"/>
</dbReference>
<accession>A0A9X3R251</accession>
<gene>
    <name evidence="1" type="ORF">O9X88_24480</name>
</gene>
<proteinExistence type="predicted"/>
<protein>
    <submittedName>
        <fullName evidence="1">Uncharacterized protein</fullName>
    </submittedName>
</protein>
<dbReference type="AlphaFoldDB" id="A0A9X3R251"/>
<dbReference type="GeneID" id="79865722"/>
<dbReference type="Proteomes" id="UP001151018">
    <property type="component" value="Unassembled WGS sequence"/>
</dbReference>
<organism evidence="1 2">
    <name type="scientific">Agrobacterium salinitolerans</name>
    <dbReference type="NCBI Taxonomy" id="1183413"/>
    <lineage>
        <taxon>Bacteria</taxon>
        <taxon>Pseudomonadati</taxon>
        <taxon>Pseudomonadota</taxon>
        <taxon>Alphaproteobacteria</taxon>
        <taxon>Hyphomicrobiales</taxon>
        <taxon>Rhizobiaceae</taxon>
        <taxon>Rhizobium/Agrobacterium group</taxon>
        <taxon>Agrobacterium</taxon>
    </lineage>
</organism>
<sequence length="60" mass="6509">MSRSISKRIIFVDDGVFIAVILGGRHDADLAIDFEEGDRNHQGPGKIECVVLCEAEPLVG</sequence>
<dbReference type="RefSeq" id="WP_161596399.1">
    <property type="nucleotide sequence ID" value="NZ_JAPZLN010000014.1"/>
</dbReference>
<evidence type="ECO:0000313" key="2">
    <source>
        <dbReference type="Proteomes" id="UP001151018"/>
    </source>
</evidence>
<reference evidence="1" key="1">
    <citation type="submission" date="2022-12" db="EMBL/GenBank/DDBJ databases">
        <title>Draft genome sequences of 22 rhizogenic Agrobacterium biovar 1 strains, the causative agent of hairy root disease.</title>
        <authorList>
            <person name="Kim N."/>
            <person name="Vargas P."/>
            <person name="Rediers H."/>
        </authorList>
    </citation>
    <scope>NUCLEOTIDE SEQUENCE</scope>
    <source>
        <strain evidence="1">ST15.13.006</strain>
    </source>
</reference>